<dbReference type="Gramene" id="Kaladp0559s0003.1.v1.1">
    <property type="protein sequence ID" value="Kaladp0559s0003.1.v1.1"/>
    <property type="gene ID" value="Kaladp0559s0003.v1.1"/>
</dbReference>
<dbReference type="EnsemblPlants" id="Kaladp0559s0003.1.v1.1">
    <property type="protein sequence ID" value="Kaladp0559s0003.1.v1.1"/>
    <property type="gene ID" value="Kaladp0559s0003.v1.1"/>
</dbReference>
<proteinExistence type="predicted"/>
<evidence type="ECO:0000313" key="3">
    <source>
        <dbReference type="Proteomes" id="UP000594263"/>
    </source>
</evidence>
<protein>
    <submittedName>
        <fullName evidence="2">Uncharacterized protein</fullName>
    </submittedName>
</protein>
<sequence>MFPTPFLYDVTYVGPWSYIRPHNMRLGNLLCNFYFQFTNKLSISEDQPAPPALKKEILKSSWDDEDAEDNEVKDSWEDEDEPAPPPIVAVPVRRFPRRRMLRIVGSK</sequence>
<dbReference type="AlphaFoldDB" id="A0A7N0VCT4"/>
<accession>A0A7N0VCT4</accession>
<feature type="region of interest" description="Disordered" evidence="1">
    <location>
        <begin position="58"/>
        <end position="88"/>
    </location>
</feature>
<evidence type="ECO:0000256" key="1">
    <source>
        <dbReference type="SAM" id="MobiDB-lite"/>
    </source>
</evidence>
<name>A0A7N0VCT4_KALFE</name>
<reference evidence="2" key="1">
    <citation type="submission" date="2021-01" db="UniProtKB">
        <authorList>
            <consortium name="EnsemblPlants"/>
        </authorList>
    </citation>
    <scope>IDENTIFICATION</scope>
</reference>
<keyword evidence="3" id="KW-1185">Reference proteome</keyword>
<organism evidence="2 3">
    <name type="scientific">Kalanchoe fedtschenkoi</name>
    <name type="common">Lavender scallops</name>
    <name type="synonym">South American air plant</name>
    <dbReference type="NCBI Taxonomy" id="63787"/>
    <lineage>
        <taxon>Eukaryota</taxon>
        <taxon>Viridiplantae</taxon>
        <taxon>Streptophyta</taxon>
        <taxon>Embryophyta</taxon>
        <taxon>Tracheophyta</taxon>
        <taxon>Spermatophyta</taxon>
        <taxon>Magnoliopsida</taxon>
        <taxon>eudicotyledons</taxon>
        <taxon>Gunneridae</taxon>
        <taxon>Pentapetalae</taxon>
        <taxon>Saxifragales</taxon>
        <taxon>Crassulaceae</taxon>
        <taxon>Kalanchoe</taxon>
    </lineage>
</organism>
<evidence type="ECO:0000313" key="2">
    <source>
        <dbReference type="EnsemblPlants" id="Kaladp0559s0003.1.v1.1"/>
    </source>
</evidence>
<dbReference type="Proteomes" id="UP000594263">
    <property type="component" value="Unplaced"/>
</dbReference>